<reference evidence="3" key="1">
    <citation type="journal article" date="2019" name="Int. J. Syst. Evol. Microbiol.">
        <title>The Global Catalogue of Microorganisms (GCM) 10K type strain sequencing project: providing services to taxonomists for standard genome sequencing and annotation.</title>
        <authorList>
            <consortium name="The Broad Institute Genomics Platform"/>
            <consortium name="The Broad Institute Genome Sequencing Center for Infectious Disease"/>
            <person name="Wu L."/>
            <person name="Ma J."/>
        </authorList>
    </citation>
    <scope>NUCLEOTIDE SEQUENCE [LARGE SCALE GENOMIC DNA]</scope>
    <source>
        <strain evidence="3">KCTC 33575</strain>
    </source>
</reference>
<dbReference type="InterPro" id="IPR036188">
    <property type="entry name" value="FAD/NAD-bd_sf"/>
</dbReference>
<keyword evidence="3" id="KW-1185">Reference proteome</keyword>
<proteinExistence type="predicted"/>
<evidence type="ECO:0000313" key="3">
    <source>
        <dbReference type="Proteomes" id="UP001597519"/>
    </source>
</evidence>
<protein>
    <submittedName>
        <fullName evidence="2">FAD/NAD(P)-binding protein</fullName>
    </submittedName>
</protein>
<dbReference type="SUPFAM" id="SSF51905">
    <property type="entry name" value="FAD/NAD(P)-binding domain"/>
    <property type="match status" value="1"/>
</dbReference>
<organism evidence="2 3">
    <name type="scientific">Corticicoccus populi</name>
    <dbReference type="NCBI Taxonomy" id="1812821"/>
    <lineage>
        <taxon>Bacteria</taxon>
        <taxon>Bacillati</taxon>
        <taxon>Bacillota</taxon>
        <taxon>Bacilli</taxon>
        <taxon>Bacillales</taxon>
        <taxon>Staphylococcaceae</taxon>
        <taxon>Corticicoccus</taxon>
    </lineage>
</organism>
<comment type="caution">
    <text evidence="2">The sequence shown here is derived from an EMBL/GenBank/DDBJ whole genome shotgun (WGS) entry which is preliminary data.</text>
</comment>
<feature type="domain" description="FAD/NAD(P)-binding" evidence="1">
    <location>
        <begin position="4"/>
        <end position="362"/>
    </location>
</feature>
<dbReference type="EMBL" id="JBHUOQ010000004">
    <property type="protein sequence ID" value="MFD2830782.1"/>
    <property type="molecule type" value="Genomic_DNA"/>
</dbReference>
<dbReference type="PANTHER" id="PTHR38663">
    <property type="match status" value="1"/>
</dbReference>
<evidence type="ECO:0000259" key="1">
    <source>
        <dbReference type="Pfam" id="PF07992"/>
    </source>
</evidence>
<dbReference type="Gene3D" id="3.50.50.60">
    <property type="entry name" value="FAD/NAD(P)-binding domain"/>
    <property type="match status" value="1"/>
</dbReference>
<sequence length="385" mass="43392">MYKWMIIGGGIQGSCVASRLLSEKKVTQEELIIIDPHAEPLERWRHTTGKIGMDYLRSPVVHHLDTNPFSLKQYASKHDYAASFRGQYKRPRLDMFNEHCLDLMEETGVMNCWKQGTVNRLSKTKNGWEVELDDASCVTSEKVILAIGVNHVPFYPECMDKYKKEESITHVFDMNHQLPDSGDVIIVGGGMTAGHLACTLSSNKNIQSVHLIKRHPFRINRFDSDPGWLGPKYMDGYHNVTSYKDRRLMIKEARNRGSVTKDLYKKIKKYERNGDLKVHTGDIKDMIETNGRFRLELQGGKVLEGSAVVLATGADIKMPGKSWIDPVIKEMNLPCAPCGFPVVSKSLEWKQGLYVAGALAELEIGPVARNIAGARKVSERITQFA</sequence>
<dbReference type="Proteomes" id="UP001597519">
    <property type="component" value="Unassembled WGS sequence"/>
</dbReference>
<evidence type="ECO:0000313" key="2">
    <source>
        <dbReference type="EMBL" id="MFD2830782.1"/>
    </source>
</evidence>
<dbReference type="InterPro" id="IPR023753">
    <property type="entry name" value="FAD/NAD-binding_dom"/>
</dbReference>
<dbReference type="RefSeq" id="WP_377774146.1">
    <property type="nucleotide sequence ID" value="NZ_JBHUOQ010000004.1"/>
</dbReference>
<name>A0ABW5WWT0_9STAP</name>
<dbReference type="PANTHER" id="PTHR38663:SF1">
    <property type="entry name" value="L-ORNITHINE N(5)-MONOOXYGENASE"/>
    <property type="match status" value="1"/>
</dbReference>
<gene>
    <name evidence="2" type="ORF">ACFSX4_09955</name>
</gene>
<accession>A0ABW5WWT0</accession>
<dbReference type="Pfam" id="PF07992">
    <property type="entry name" value="Pyr_redox_2"/>
    <property type="match status" value="1"/>
</dbReference>